<dbReference type="InterPro" id="IPR011990">
    <property type="entry name" value="TPR-like_helical_dom_sf"/>
</dbReference>
<keyword evidence="4" id="KW-0677">Repeat</keyword>
<proteinExistence type="inferred from homology"/>
<protein>
    <recommendedName>
        <fullName evidence="10">Pentatricopeptide repeat-containing protein, chloroplastic</fullName>
    </recommendedName>
</protein>
<feature type="repeat" description="PPR" evidence="6">
    <location>
        <begin position="191"/>
        <end position="225"/>
    </location>
</feature>
<dbReference type="SUPFAM" id="SSF53335">
    <property type="entry name" value="S-adenosyl-L-methionine-dependent methyltransferases"/>
    <property type="match status" value="1"/>
</dbReference>
<sequence length="973" mass="103873">MEGAVGGVGLLREPAKFATRWAENPKELSALLNRLANGGGDVFRALHQLRKANVPLNVVHVNVAIKAARSSWPLALQVLCEAPDLTVDPDVVSFNSVISACRASWPCALALLESMEAKRVAATEVSYSSAINACSDAWEVAVELLKTMHEDALLPYVVAFGAAINACARAGQGAAARELLQEIGQRRLQVNEIAFNSAISACEKAGDWEEAAGLLWQMSERRMSADVVSHNAVISAFEKAGQWERAIQQLQVMSHEKVIPDTISYNALISACGRAGQWEVALEVLARRLWARRADVHGVTAALSALGQAKLWPRVLALLEDIDSVSLRPTSAVCNAAIGACDAAGQWQRALLLLGSMPRHNIQADRISRVTAISACGQASKWQLALSLYSSADGPSGVAAAASACGNASQWARALVMIDSLPRASLDEVSYGVAIRACQEPRKWQLAVHLLEEMCSQALRANAICISAAVVAAKEAWPAALALLRLAPSEAGYGAAVRACQEAGEWAAALALLTECRRSINQDNLAVTTLTLSACAQVRQWQQVLSLAELLCADAAECEASELGPALSVALAECEVRSLTFVERRLLRHLGRRDLDTAASELLRLSGAWRRDRFPLAAARAALQAPAAAASARSYHREVGLLRKVFDEAQPGDVEAIVQTLDHFGEDLEWAKFAGKSKGKAIVAALCGAAPSKAASSPRNLGILEIGTYCGNSALRLAAALPGVPLTSLELDPVCVAVARCLLGFAGLSARVQVWTGHSRLLLPTLKSRLQPAGDSESWRFGALLVDRWGTEYDEDLDLVEQHQLLLENGGLIVADNVLSTAAAQYLWRTSALAGGMPEGCGGPGGMALCYTSQVVSVQEVADSSQEDWVSVAVSSGRRVRSDRPAQEIPEELAELNRLSMCLRPRVVGPSGNQVAAVEMPQLAVQAKAAFKRANLGPVEWPREGEKMAREKGLRLPPDDVEKARAWDVSPST</sequence>
<dbReference type="GO" id="GO:0032259">
    <property type="term" value="P:methylation"/>
    <property type="evidence" value="ECO:0007669"/>
    <property type="project" value="UniProtKB-KW"/>
</dbReference>
<dbReference type="InterPro" id="IPR002935">
    <property type="entry name" value="SAM_O-MeTrfase"/>
</dbReference>
<dbReference type="InterPro" id="IPR002885">
    <property type="entry name" value="PPR_rpt"/>
</dbReference>
<keyword evidence="1" id="KW-0489">Methyltransferase</keyword>
<feature type="repeat" description="PPR" evidence="6">
    <location>
        <begin position="261"/>
        <end position="296"/>
    </location>
</feature>
<evidence type="ECO:0000256" key="7">
    <source>
        <dbReference type="SAM" id="MobiDB-lite"/>
    </source>
</evidence>
<dbReference type="PANTHER" id="PTHR47447:SF17">
    <property type="entry name" value="OS12G0638900 PROTEIN"/>
    <property type="match status" value="1"/>
</dbReference>
<dbReference type="NCBIfam" id="TIGR00756">
    <property type="entry name" value="PPR"/>
    <property type="match status" value="1"/>
</dbReference>
<dbReference type="PANTHER" id="PTHR47447">
    <property type="entry name" value="OS03G0856100 PROTEIN"/>
    <property type="match status" value="1"/>
</dbReference>
<dbReference type="OrthoDB" id="413077at2759"/>
<organism evidence="8 9">
    <name type="scientific">Symbiodinium natans</name>
    <dbReference type="NCBI Taxonomy" id="878477"/>
    <lineage>
        <taxon>Eukaryota</taxon>
        <taxon>Sar</taxon>
        <taxon>Alveolata</taxon>
        <taxon>Dinophyceae</taxon>
        <taxon>Suessiales</taxon>
        <taxon>Symbiodiniaceae</taxon>
        <taxon>Symbiodinium</taxon>
    </lineage>
</organism>
<dbReference type="Gene3D" id="1.25.40.10">
    <property type="entry name" value="Tetratricopeptide repeat domain"/>
    <property type="match status" value="4"/>
</dbReference>
<evidence type="ECO:0000256" key="3">
    <source>
        <dbReference type="ARBA" id="ARBA00022691"/>
    </source>
</evidence>
<dbReference type="Gene3D" id="3.40.50.150">
    <property type="entry name" value="Vaccinia Virus protein VP39"/>
    <property type="match status" value="1"/>
</dbReference>
<reference evidence="8" key="1">
    <citation type="submission" date="2021-02" db="EMBL/GenBank/DDBJ databases">
        <authorList>
            <person name="Dougan E. K."/>
            <person name="Rhodes N."/>
            <person name="Thang M."/>
            <person name="Chan C."/>
        </authorList>
    </citation>
    <scope>NUCLEOTIDE SEQUENCE</scope>
</reference>
<dbReference type="Proteomes" id="UP000604046">
    <property type="component" value="Unassembled WGS sequence"/>
</dbReference>
<comment type="caution">
    <text evidence="8">The sequence shown here is derived from an EMBL/GenBank/DDBJ whole genome shotgun (WGS) entry which is preliminary data.</text>
</comment>
<evidence type="ECO:0008006" key="10">
    <source>
        <dbReference type="Google" id="ProtNLM"/>
    </source>
</evidence>
<keyword evidence="2" id="KW-0808">Transferase</keyword>
<dbReference type="PROSITE" id="PS51375">
    <property type="entry name" value="PPR"/>
    <property type="match status" value="3"/>
</dbReference>
<evidence type="ECO:0000256" key="4">
    <source>
        <dbReference type="ARBA" id="ARBA00022737"/>
    </source>
</evidence>
<dbReference type="AlphaFoldDB" id="A0A812LVL2"/>
<evidence type="ECO:0000256" key="2">
    <source>
        <dbReference type="ARBA" id="ARBA00022679"/>
    </source>
</evidence>
<evidence type="ECO:0000313" key="8">
    <source>
        <dbReference type="EMBL" id="CAE7247595.1"/>
    </source>
</evidence>
<keyword evidence="3" id="KW-0949">S-adenosyl-L-methionine</keyword>
<dbReference type="EMBL" id="CAJNDS010001112">
    <property type="protein sequence ID" value="CAE7247595.1"/>
    <property type="molecule type" value="Genomic_DNA"/>
</dbReference>
<dbReference type="GO" id="GO:0008171">
    <property type="term" value="F:O-methyltransferase activity"/>
    <property type="evidence" value="ECO:0007669"/>
    <property type="project" value="InterPro"/>
</dbReference>
<evidence type="ECO:0000313" key="9">
    <source>
        <dbReference type="Proteomes" id="UP000604046"/>
    </source>
</evidence>
<name>A0A812LVL2_9DINO</name>
<feature type="repeat" description="PPR" evidence="6">
    <location>
        <begin position="226"/>
        <end position="260"/>
    </location>
</feature>
<dbReference type="Pfam" id="PF01596">
    <property type="entry name" value="Methyltransf_3"/>
    <property type="match status" value="1"/>
</dbReference>
<dbReference type="PROSITE" id="PS51682">
    <property type="entry name" value="SAM_OMT_I"/>
    <property type="match status" value="1"/>
</dbReference>
<accession>A0A812LVL2</accession>
<feature type="compositionally biased region" description="Basic and acidic residues" evidence="7">
    <location>
        <begin position="941"/>
        <end position="966"/>
    </location>
</feature>
<keyword evidence="9" id="KW-1185">Reference proteome</keyword>
<evidence type="ECO:0000256" key="6">
    <source>
        <dbReference type="PROSITE-ProRule" id="PRU00708"/>
    </source>
</evidence>
<evidence type="ECO:0000256" key="1">
    <source>
        <dbReference type="ARBA" id="ARBA00022603"/>
    </source>
</evidence>
<dbReference type="Pfam" id="PF01535">
    <property type="entry name" value="PPR"/>
    <property type="match status" value="2"/>
</dbReference>
<gene>
    <name evidence="8" type="ORF">SNAT2548_LOCUS11889</name>
</gene>
<dbReference type="Pfam" id="PF13041">
    <property type="entry name" value="PPR_2"/>
    <property type="match status" value="1"/>
</dbReference>
<evidence type="ECO:0000256" key="5">
    <source>
        <dbReference type="ARBA" id="ARBA00023453"/>
    </source>
</evidence>
<feature type="region of interest" description="Disordered" evidence="7">
    <location>
        <begin position="937"/>
        <end position="973"/>
    </location>
</feature>
<comment type="similarity">
    <text evidence="5">Belongs to the class I-like SAM-binding methyltransferase superfamily. Cation-dependent O-methyltransferase family.</text>
</comment>
<dbReference type="InterPro" id="IPR029063">
    <property type="entry name" value="SAM-dependent_MTases_sf"/>
</dbReference>